<reference evidence="2" key="1">
    <citation type="submission" date="2015-04" db="UniProtKB">
        <authorList>
            <consortium name="EnsemblPlants"/>
        </authorList>
    </citation>
    <scope>IDENTIFICATION</scope>
</reference>
<evidence type="ECO:0000313" key="2">
    <source>
        <dbReference type="EnsemblPlants" id="OPUNC06G01200.1"/>
    </source>
</evidence>
<dbReference type="Gramene" id="OPUNC06G01200.1">
    <property type="protein sequence ID" value="OPUNC06G01200.1"/>
    <property type="gene ID" value="OPUNC06G01200"/>
</dbReference>
<evidence type="ECO:0000256" key="1">
    <source>
        <dbReference type="SAM" id="MobiDB-lite"/>
    </source>
</evidence>
<evidence type="ECO:0000313" key="3">
    <source>
        <dbReference type="Proteomes" id="UP000026962"/>
    </source>
</evidence>
<protein>
    <submittedName>
        <fullName evidence="2">Uncharacterized protein</fullName>
    </submittedName>
</protein>
<dbReference type="EnsemblPlants" id="OPUNC06G01200.1">
    <property type="protein sequence ID" value="OPUNC06G01200.1"/>
    <property type="gene ID" value="OPUNC06G01200"/>
</dbReference>
<feature type="region of interest" description="Disordered" evidence="1">
    <location>
        <begin position="46"/>
        <end position="81"/>
    </location>
</feature>
<accession>A0A0E0L754</accession>
<name>A0A0E0L754_ORYPU</name>
<keyword evidence="3" id="KW-1185">Reference proteome</keyword>
<sequence>MGCSANGLAHLLASSIILHSQGNKEDTVDFFSQWHTHHLAAAIDASDAGSSAVVRGRGSEKKGRKKEKEGEGEGKRCRQLR</sequence>
<feature type="compositionally biased region" description="Low complexity" evidence="1">
    <location>
        <begin position="46"/>
        <end position="56"/>
    </location>
</feature>
<reference evidence="2" key="2">
    <citation type="submission" date="2018-05" db="EMBL/GenBank/DDBJ databases">
        <title>OpunRS2 (Oryza punctata Reference Sequence Version 2).</title>
        <authorList>
            <person name="Zhang J."/>
            <person name="Kudrna D."/>
            <person name="Lee S."/>
            <person name="Talag J."/>
            <person name="Welchert J."/>
            <person name="Wing R.A."/>
        </authorList>
    </citation>
    <scope>NUCLEOTIDE SEQUENCE [LARGE SCALE GENOMIC DNA]</scope>
</reference>
<dbReference type="AlphaFoldDB" id="A0A0E0L754"/>
<proteinExistence type="predicted"/>
<feature type="compositionally biased region" description="Basic and acidic residues" evidence="1">
    <location>
        <begin position="57"/>
        <end position="81"/>
    </location>
</feature>
<organism evidence="2">
    <name type="scientific">Oryza punctata</name>
    <name type="common">Red rice</name>
    <dbReference type="NCBI Taxonomy" id="4537"/>
    <lineage>
        <taxon>Eukaryota</taxon>
        <taxon>Viridiplantae</taxon>
        <taxon>Streptophyta</taxon>
        <taxon>Embryophyta</taxon>
        <taxon>Tracheophyta</taxon>
        <taxon>Spermatophyta</taxon>
        <taxon>Magnoliopsida</taxon>
        <taxon>Liliopsida</taxon>
        <taxon>Poales</taxon>
        <taxon>Poaceae</taxon>
        <taxon>BOP clade</taxon>
        <taxon>Oryzoideae</taxon>
        <taxon>Oryzeae</taxon>
        <taxon>Oryzinae</taxon>
        <taxon>Oryza</taxon>
    </lineage>
</organism>
<dbReference type="HOGENOM" id="CLU_2577994_0_0_1"/>
<dbReference type="Proteomes" id="UP000026962">
    <property type="component" value="Chromosome 6"/>
</dbReference>